<reference evidence="2" key="1">
    <citation type="submission" date="2019-03" db="EMBL/GenBank/DDBJ databases">
        <authorList>
            <person name="Hao L."/>
        </authorList>
    </citation>
    <scope>NUCLEOTIDE SEQUENCE</scope>
</reference>
<dbReference type="GO" id="GO:0008233">
    <property type="term" value="F:peptidase activity"/>
    <property type="evidence" value="ECO:0007669"/>
    <property type="project" value="UniProtKB-KW"/>
</dbReference>
<dbReference type="AlphaFoldDB" id="A0A485M1J2"/>
<dbReference type="Pfam" id="PF13180">
    <property type="entry name" value="PDZ_2"/>
    <property type="match status" value="1"/>
</dbReference>
<keyword evidence="2" id="KW-0645">Protease</keyword>
<protein>
    <submittedName>
        <fullName evidence="2">Predicted membrane-associated Zn-dependent protease 1</fullName>
    </submittedName>
</protein>
<evidence type="ECO:0000259" key="1">
    <source>
        <dbReference type="PROSITE" id="PS51494"/>
    </source>
</evidence>
<dbReference type="PROSITE" id="PS51494">
    <property type="entry name" value="SPOIVB"/>
    <property type="match status" value="1"/>
</dbReference>
<dbReference type="GO" id="GO:0006508">
    <property type="term" value="P:proteolysis"/>
    <property type="evidence" value="ECO:0007669"/>
    <property type="project" value="UniProtKB-KW"/>
</dbReference>
<dbReference type="InterPro" id="IPR014219">
    <property type="entry name" value="SpoIVB"/>
</dbReference>
<proteinExistence type="predicted"/>
<gene>
    <name evidence="2" type="ORF">SCFA_3250003</name>
</gene>
<dbReference type="EMBL" id="CAADRN010000252">
    <property type="protein sequence ID" value="VFU15944.1"/>
    <property type="molecule type" value="Genomic_DNA"/>
</dbReference>
<dbReference type="InterPro" id="IPR008763">
    <property type="entry name" value="Peptidase_S55"/>
</dbReference>
<dbReference type="SUPFAM" id="SSF50156">
    <property type="entry name" value="PDZ domain-like"/>
    <property type="match status" value="1"/>
</dbReference>
<dbReference type="NCBIfam" id="TIGR02860">
    <property type="entry name" value="spore_IV_B"/>
    <property type="match status" value="1"/>
</dbReference>
<accession>A0A485M1J2</accession>
<name>A0A485M1J2_9ZZZZ</name>
<dbReference type="InterPro" id="IPR001478">
    <property type="entry name" value="PDZ"/>
</dbReference>
<organism evidence="2">
    <name type="scientific">anaerobic digester metagenome</name>
    <dbReference type="NCBI Taxonomy" id="1263854"/>
    <lineage>
        <taxon>unclassified sequences</taxon>
        <taxon>metagenomes</taxon>
        <taxon>ecological metagenomes</taxon>
    </lineage>
</organism>
<dbReference type="SUPFAM" id="SSF50494">
    <property type="entry name" value="Trypsin-like serine proteases"/>
    <property type="match status" value="1"/>
</dbReference>
<dbReference type="InterPro" id="IPR036034">
    <property type="entry name" value="PDZ_sf"/>
</dbReference>
<dbReference type="Pfam" id="PF05580">
    <property type="entry name" value="Peptidase_S55"/>
    <property type="match status" value="1"/>
</dbReference>
<feature type="domain" description="Peptidase S55" evidence="1">
    <location>
        <begin position="197"/>
        <end position="436"/>
    </location>
</feature>
<keyword evidence="2" id="KW-0378">Hydrolase</keyword>
<evidence type="ECO:0000313" key="2">
    <source>
        <dbReference type="EMBL" id="VFU15944.1"/>
    </source>
</evidence>
<sequence>MKGKTCGLFLGILIFITGILTCQLKGTILPPERYSVTAGEPLRLKLPAFVENNLEARIIGNEYESLSKSINPEELKSGTIPLSSQFGQQIVRLTLFGVLPVRDMIVSIVPEVRVIPGGQSIGVLLHSQGIVVVDSYEIQDETGRKINPAAEAGIMKNDHILRIGGENVISDSQVRDLAAKAGAAGQPLIMEVKRGDKVFLVRLKPVFCKETRRYKIGLMIRDSSAGVGTLTFYDPMTMSYGALGHIVNDTGTNRPVDLGDGKIVGATVQGIIKGKRGQPGEKIGTFQKDELLCGTVAQNTKLGIFGRLQKPLENISFQEPIPVAAFDQIHEGPAEMLTVLKGDKIEKFNLEIVRINPRAKEDGKGLVIQVSDPGLLQETGGIIQGMSGSPIIQDGRLVGAVTHVFVNDPTKGYGVPAEWMLREGDLFPAKKEVTEDLLRIA</sequence>
<dbReference type="Gene3D" id="2.30.42.10">
    <property type="match status" value="1"/>
</dbReference>
<dbReference type="InterPro" id="IPR009003">
    <property type="entry name" value="Peptidase_S1_PA"/>
</dbReference>